<organism evidence="2">
    <name type="scientific">Singulisphaera sp. Ch08</name>
    <dbReference type="NCBI Taxonomy" id="3120278"/>
    <lineage>
        <taxon>Bacteria</taxon>
        <taxon>Pseudomonadati</taxon>
        <taxon>Planctomycetota</taxon>
        <taxon>Planctomycetia</taxon>
        <taxon>Isosphaerales</taxon>
        <taxon>Isosphaeraceae</taxon>
        <taxon>Singulisphaera</taxon>
    </lineage>
</organism>
<dbReference type="AlphaFoldDB" id="A0AAU7CE51"/>
<dbReference type="Pfam" id="PF00300">
    <property type="entry name" value="His_Phos_1"/>
    <property type="match status" value="1"/>
</dbReference>
<name>A0AAU7CE51_9BACT</name>
<keyword evidence="2" id="KW-0378">Hydrolase</keyword>
<sequence length="199" mass="22453">MPSELPRLFLARHGDTAWTDSRQRTGRTDLPLNQSGEDRARELGKRLQRFTFTSVFTSPLIRASKTCELAGFGANARVEPDLVEWDYGRYEGSLTKGILKQQPGWELYRDGCPDGESPEDVATRADRFISRIRSLDGDALAFSSGHIIRMIAARWLGLPPRAGRFFFCRTASVGVLGYEHGTRDEPILVLWNQVARPRE</sequence>
<dbReference type="CDD" id="cd07067">
    <property type="entry name" value="HP_PGM_like"/>
    <property type="match status" value="1"/>
</dbReference>
<dbReference type="GO" id="GO:0070297">
    <property type="term" value="P:regulation of phosphorelay signal transduction system"/>
    <property type="evidence" value="ECO:0007669"/>
    <property type="project" value="TreeGrafter"/>
</dbReference>
<reference evidence="2" key="1">
    <citation type="submission" date="2024-05" db="EMBL/GenBank/DDBJ databases">
        <title>Planctomycetes of the genus Singulisphaera possess chitinolytic capabilities.</title>
        <authorList>
            <person name="Ivanova A."/>
        </authorList>
    </citation>
    <scope>NUCLEOTIDE SEQUENCE</scope>
    <source>
        <strain evidence="2">Ch08T</strain>
    </source>
</reference>
<feature type="binding site" evidence="1">
    <location>
        <position position="62"/>
    </location>
    <ligand>
        <name>substrate</name>
    </ligand>
</feature>
<gene>
    <name evidence="2" type="ORF">V5E97_34705</name>
</gene>
<dbReference type="InterPro" id="IPR013078">
    <property type="entry name" value="His_Pase_superF_clade-1"/>
</dbReference>
<dbReference type="EMBL" id="CP155447">
    <property type="protein sequence ID" value="XBH03420.1"/>
    <property type="molecule type" value="Genomic_DNA"/>
</dbReference>
<dbReference type="PANTHER" id="PTHR48100">
    <property type="entry name" value="BROAD-SPECIFICITY PHOSPHATASE YOR283W-RELATED"/>
    <property type="match status" value="1"/>
</dbReference>
<dbReference type="GO" id="GO:0101006">
    <property type="term" value="F:protein histidine phosphatase activity"/>
    <property type="evidence" value="ECO:0007669"/>
    <property type="project" value="TreeGrafter"/>
</dbReference>
<dbReference type="InterPro" id="IPR050275">
    <property type="entry name" value="PGM_Phosphatase"/>
</dbReference>
<dbReference type="PANTHER" id="PTHR48100:SF15">
    <property type="entry name" value="SEDOHEPTULOSE 1,7-BISPHOSPHATASE"/>
    <property type="match status" value="1"/>
</dbReference>
<protein>
    <submittedName>
        <fullName evidence="2">Histidine phosphatase family protein</fullName>
        <ecNumber evidence="2">3.1.3.-</ecNumber>
    </submittedName>
</protein>
<proteinExistence type="predicted"/>
<dbReference type="RefSeq" id="WP_406696153.1">
    <property type="nucleotide sequence ID" value="NZ_CP155447.1"/>
</dbReference>
<dbReference type="Gene3D" id="3.40.50.1240">
    <property type="entry name" value="Phosphoglycerate mutase-like"/>
    <property type="match status" value="1"/>
</dbReference>
<dbReference type="EC" id="3.1.3.-" evidence="2"/>
<dbReference type="SMART" id="SM00855">
    <property type="entry name" value="PGAM"/>
    <property type="match status" value="1"/>
</dbReference>
<evidence type="ECO:0000313" key="2">
    <source>
        <dbReference type="EMBL" id="XBH03420.1"/>
    </source>
</evidence>
<evidence type="ECO:0000256" key="1">
    <source>
        <dbReference type="PIRSR" id="PIRSR613078-2"/>
    </source>
</evidence>
<dbReference type="SUPFAM" id="SSF53254">
    <property type="entry name" value="Phosphoglycerate mutase-like"/>
    <property type="match status" value="1"/>
</dbReference>
<accession>A0AAU7CE51</accession>
<dbReference type="InterPro" id="IPR029033">
    <property type="entry name" value="His_PPase_superfam"/>
</dbReference>
<feature type="binding site" evidence="1">
    <location>
        <begin position="25"/>
        <end position="26"/>
    </location>
    <ligand>
        <name>substrate</name>
    </ligand>
</feature>